<keyword evidence="1" id="KW-0808">Transferase</keyword>
<comment type="caution">
    <text evidence="4">The sequence shown here is derived from an EMBL/GenBank/DDBJ whole genome shotgun (WGS) entry which is preliminary data.</text>
</comment>
<dbReference type="GO" id="GO:0016747">
    <property type="term" value="F:acyltransferase activity, transferring groups other than amino-acyl groups"/>
    <property type="evidence" value="ECO:0007669"/>
    <property type="project" value="InterPro"/>
</dbReference>
<dbReference type="PROSITE" id="PS51186">
    <property type="entry name" value="GNAT"/>
    <property type="match status" value="1"/>
</dbReference>
<evidence type="ECO:0000256" key="1">
    <source>
        <dbReference type="ARBA" id="ARBA00022679"/>
    </source>
</evidence>
<proteinExistence type="predicted"/>
<keyword evidence="5" id="KW-1185">Reference proteome</keyword>
<dbReference type="SUPFAM" id="SSF55729">
    <property type="entry name" value="Acyl-CoA N-acyltransferases (Nat)"/>
    <property type="match status" value="1"/>
</dbReference>
<dbReference type="InterPro" id="IPR000182">
    <property type="entry name" value="GNAT_dom"/>
</dbReference>
<keyword evidence="2" id="KW-0012">Acyltransferase</keyword>
<reference evidence="4 5" key="1">
    <citation type="submission" date="2019-03" db="EMBL/GenBank/DDBJ databases">
        <title>Genomic Encyclopedia of Type Strains, Phase IV (KMG-IV): sequencing the most valuable type-strain genomes for metagenomic binning, comparative biology and taxonomic classification.</title>
        <authorList>
            <person name="Goeker M."/>
        </authorList>
    </citation>
    <scope>NUCLEOTIDE SEQUENCE [LARGE SCALE GENOMIC DNA]</scope>
    <source>
        <strain evidence="4 5">DSM 100433</strain>
    </source>
</reference>
<dbReference type="Gene3D" id="3.40.630.30">
    <property type="match status" value="1"/>
</dbReference>
<organism evidence="4 5">
    <name type="scientific">Harryflintia acetispora</name>
    <dbReference type="NCBI Taxonomy" id="1849041"/>
    <lineage>
        <taxon>Bacteria</taxon>
        <taxon>Bacillati</taxon>
        <taxon>Bacillota</taxon>
        <taxon>Clostridia</taxon>
        <taxon>Eubacteriales</taxon>
        <taxon>Oscillospiraceae</taxon>
        <taxon>Harryflintia</taxon>
    </lineage>
</organism>
<dbReference type="RefSeq" id="WP_132085152.1">
    <property type="nucleotide sequence ID" value="NZ_SLUK01000013.1"/>
</dbReference>
<dbReference type="Pfam" id="PF00583">
    <property type="entry name" value="Acetyltransf_1"/>
    <property type="match status" value="1"/>
</dbReference>
<dbReference type="InterPro" id="IPR050832">
    <property type="entry name" value="Bact_Acetyltransf"/>
</dbReference>
<dbReference type="EMBL" id="SLUK01000013">
    <property type="protein sequence ID" value="TCL41536.1"/>
    <property type="molecule type" value="Genomic_DNA"/>
</dbReference>
<dbReference type="Proteomes" id="UP000294682">
    <property type="component" value="Unassembled WGS sequence"/>
</dbReference>
<sequence length="154" mass="17440">MELRMATSADAGELCALRMDYLEELHGPLRPQDSAALRQSLPDYFERHLREDLCACLCECEGRAAAMALLQTQERPPNLHAPSGRCGRIISVYTVPRFRRMGLAGRVVGRLVDHARKMELHYLELEATTAGRKVYERLGFRAVEPDDTPMELEL</sequence>
<dbReference type="AlphaFoldDB" id="A0A9X8UI32"/>
<evidence type="ECO:0000256" key="2">
    <source>
        <dbReference type="ARBA" id="ARBA00023315"/>
    </source>
</evidence>
<evidence type="ECO:0000313" key="4">
    <source>
        <dbReference type="EMBL" id="TCL41536.1"/>
    </source>
</evidence>
<name>A0A9X8UI32_9FIRM</name>
<gene>
    <name evidence="4" type="ORF">EDD78_1139</name>
</gene>
<accession>A0A9X8UI32</accession>
<dbReference type="InterPro" id="IPR016181">
    <property type="entry name" value="Acyl_CoA_acyltransferase"/>
</dbReference>
<dbReference type="CDD" id="cd04301">
    <property type="entry name" value="NAT_SF"/>
    <property type="match status" value="1"/>
</dbReference>
<evidence type="ECO:0000259" key="3">
    <source>
        <dbReference type="PROSITE" id="PS51186"/>
    </source>
</evidence>
<evidence type="ECO:0000313" key="5">
    <source>
        <dbReference type="Proteomes" id="UP000294682"/>
    </source>
</evidence>
<dbReference type="PANTHER" id="PTHR43877">
    <property type="entry name" value="AMINOALKYLPHOSPHONATE N-ACETYLTRANSFERASE-RELATED-RELATED"/>
    <property type="match status" value="1"/>
</dbReference>
<feature type="domain" description="N-acetyltransferase" evidence="3">
    <location>
        <begin position="1"/>
        <end position="154"/>
    </location>
</feature>
<protein>
    <submittedName>
        <fullName evidence="4">Acetyltransferase (GNAT) family protein</fullName>
    </submittedName>
</protein>